<keyword evidence="7 13" id="KW-0406">Ion transport</keyword>
<proteinExistence type="inferred from homology"/>
<feature type="transmembrane region" description="Helical" evidence="13">
    <location>
        <begin position="34"/>
        <end position="52"/>
    </location>
</feature>
<dbReference type="RefSeq" id="WP_037280652.1">
    <property type="nucleotide sequence ID" value="NZ_KK088575.1"/>
</dbReference>
<name>A0A017HUB2_9RHOB</name>
<evidence type="ECO:0000256" key="7">
    <source>
        <dbReference type="ARBA" id="ARBA00023065"/>
    </source>
</evidence>
<accession>A0A017HUB2</accession>
<sequence length="188" mass="20514">MKILAIVLAVILAYLALSQVTVHGPFFTLHNPEFIVFLAFALFLGIVLWFGVPRRIAGLLDQRAETIRGELAEARALREEAQALLNSFEHKRREMAEQAERIVVEARAEAERAAAQAREDAARAVQRRIASAEEQIAAAEAKAIREVKDRAVVAAVAAAQEVLATQMTPAQASRLVDESIATVGAKLH</sequence>
<evidence type="ECO:0000256" key="8">
    <source>
        <dbReference type="ARBA" id="ARBA00023136"/>
    </source>
</evidence>
<evidence type="ECO:0000256" key="6">
    <source>
        <dbReference type="ARBA" id="ARBA00022989"/>
    </source>
</evidence>
<keyword evidence="5 13" id="KW-0375">Hydrogen ion transport</keyword>
<evidence type="ECO:0000313" key="17">
    <source>
        <dbReference type="Proteomes" id="UP000019666"/>
    </source>
</evidence>
<evidence type="ECO:0000256" key="11">
    <source>
        <dbReference type="ARBA" id="ARBA00025614"/>
    </source>
</evidence>
<keyword evidence="15" id="KW-0175">Coiled coil</keyword>
<evidence type="ECO:0000256" key="15">
    <source>
        <dbReference type="SAM" id="Coils"/>
    </source>
</evidence>
<evidence type="ECO:0000256" key="12">
    <source>
        <dbReference type="ARBA" id="ARBA00037847"/>
    </source>
</evidence>
<dbReference type="GO" id="GO:0012505">
    <property type="term" value="C:endomembrane system"/>
    <property type="evidence" value="ECO:0007669"/>
    <property type="project" value="UniProtKB-SubCell"/>
</dbReference>
<dbReference type="InterPro" id="IPR002146">
    <property type="entry name" value="ATP_synth_b/b'su_bac/chlpt"/>
</dbReference>
<dbReference type="Pfam" id="PF00430">
    <property type="entry name" value="ATP-synt_B"/>
    <property type="match status" value="1"/>
</dbReference>
<evidence type="ECO:0000256" key="14">
    <source>
        <dbReference type="RuleBase" id="RU003848"/>
    </source>
</evidence>
<feature type="coiled-coil region" evidence="15">
    <location>
        <begin position="64"/>
        <end position="149"/>
    </location>
</feature>
<keyword evidence="4 13" id="KW-0812">Transmembrane</keyword>
<keyword evidence="17" id="KW-1185">Reference proteome</keyword>
<evidence type="ECO:0000256" key="3">
    <source>
        <dbReference type="ARBA" id="ARBA00022547"/>
    </source>
</evidence>
<dbReference type="InterPro" id="IPR050059">
    <property type="entry name" value="ATP_synthase_B_chain"/>
</dbReference>
<dbReference type="Proteomes" id="UP000019666">
    <property type="component" value="Unassembled WGS sequence"/>
</dbReference>
<dbReference type="GO" id="GO:0045259">
    <property type="term" value="C:proton-transporting ATP synthase complex"/>
    <property type="evidence" value="ECO:0007669"/>
    <property type="project" value="UniProtKB-KW"/>
</dbReference>
<keyword evidence="6 13" id="KW-1133">Transmembrane helix</keyword>
<evidence type="ECO:0000313" key="16">
    <source>
        <dbReference type="EMBL" id="EYD77971.1"/>
    </source>
</evidence>
<comment type="similarity">
    <text evidence="1 13 14">Belongs to the ATPase B chain family.</text>
</comment>
<dbReference type="OrthoDB" id="8479836at2"/>
<evidence type="ECO:0000256" key="5">
    <source>
        <dbReference type="ARBA" id="ARBA00022781"/>
    </source>
</evidence>
<comment type="caution">
    <text evidence="16">The sequence shown here is derived from an EMBL/GenBank/DDBJ whole genome shotgun (WGS) entry which is preliminary data.</text>
</comment>
<dbReference type="GO" id="GO:0046933">
    <property type="term" value="F:proton-transporting ATP synthase activity, rotational mechanism"/>
    <property type="evidence" value="ECO:0007669"/>
    <property type="project" value="UniProtKB-UniRule"/>
</dbReference>
<comment type="function">
    <text evidence="11">Component of the F(0) channel, it forms part of the peripheral stalk, linking F(1) to F(0). The b'-subunit is a diverged and duplicated form of b found in plants and photosynthetic bacteria.</text>
</comment>
<evidence type="ECO:0000256" key="1">
    <source>
        <dbReference type="ARBA" id="ARBA00005513"/>
    </source>
</evidence>
<dbReference type="PANTHER" id="PTHR33445">
    <property type="entry name" value="ATP SYNTHASE SUBUNIT B', CHLOROPLASTIC"/>
    <property type="match status" value="1"/>
</dbReference>
<keyword evidence="2 13" id="KW-0813">Transport</keyword>
<dbReference type="GO" id="GO:0005886">
    <property type="term" value="C:plasma membrane"/>
    <property type="evidence" value="ECO:0007669"/>
    <property type="project" value="UniProtKB-SubCell"/>
</dbReference>
<protein>
    <recommendedName>
        <fullName evidence="13">ATP synthase subunit b</fullName>
    </recommendedName>
    <alternativeName>
        <fullName evidence="13">ATP synthase F(0) sector subunit b</fullName>
    </alternativeName>
    <alternativeName>
        <fullName evidence="13">ATPase subunit I</fullName>
    </alternativeName>
    <alternativeName>
        <fullName evidence="13">F-type ATPase subunit b</fullName>
        <shortName evidence="13">F-ATPase subunit b</shortName>
    </alternativeName>
</protein>
<dbReference type="PANTHER" id="PTHR33445:SF1">
    <property type="entry name" value="ATP SYNTHASE SUBUNIT B"/>
    <property type="match status" value="1"/>
</dbReference>
<dbReference type="HOGENOM" id="CLU_079215_6_2_5"/>
<dbReference type="AlphaFoldDB" id="A0A017HUB2"/>
<dbReference type="CDD" id="cd06503">
    <property type="entry name" value="ATP-synt_Fo_b"/>
    <property type="match status" value="1"/>
</dbReference>
<dbReference type="GO" id="GO:0046961">
    <property type="term" value="F:proton-transporting ATPase activity, rotational mechanism"/>
    <property type="evidence" value="ECO:0007669"/>
    <property type="project" value="TreeGrafter"/>
</dbReference>
<evidence type="ECO:0000256" key="4">
    <source>
        <dbReference type="ARBA" id="ARBA00022692"/>
    </source>
</evidence>
<evidence type="ECO:0000256" key="13">
    <source>
        <dbReference type="HAMAP-Rule" id="MF_01398"/>
    </source>
</evidence>
<evidence type="ECO:0000256" key="2">
    <source>
        <dbReference type="ARBA" id="ARBA00022448"/>
    </source>
</evidence>
<reference evidence="16 17" key="1">
    <citation type="submission" date="2013-02" db="EMBL/GenBank/DDBJ databases">
        <authorList>
            <person name="Fiebig A."/>
            <person name="Goeker M."/>
            <person name="Klenk H.-P.P."/>
        </authorList>
    </citation>
    <scope>NUCLEOTIDE SEQUENCE [LARGE SCALE GENOMIC DNA]</scope>
    <source>
        <strain evidence="16 17">DSM 19309</strain>
    </source>
</reference>
<comment type="subunit">
    <text evidence="13">F-type ATPases have 2 components, F(1) - the catalytic core - and F(0) - the membrane proton channel. F(1) has five subunits: alpha(3), beta(3), gamma(1), delta(1), epsilon(1). F(0) has three main subunits: a(1), b(2) and c(10-14). The alpha and beta chains form an alternating ring which encloses part of the gamma chain. F(1) is attached to F(0) by a central stalk formed by the gamma and epsilon chains, while a peripheral stalk is formed by the delta and b chains.</text>
</comment>
<keyword evidence="3 13" id="KW-0138">CF(0)</keyword>
<dbReference type="HAMAP" id="MF_01398">
    <property type="entry name" value="ATP_synth_b_bprime"/>
    <property type="match status" value="1"/>
</dbReference>
<keyword evidence="9 13" id="KW-0066">ATP synthesis</keyword>
<keyword evidence="13" id="KW-1003">Cell membrane</keyword>
<evidence type="ECO:0000256" key="10">
    <source>
        <dbReference type="ARBA" id="ARBA00025198"/>
    </source>
</evidence>
<keyword evidence="8 13" id="KW-0472">Membrane</keyword>
<organism evidence="16 17">
    <name type="scientific">Rubellimicrobium mesophilum DSM 19309</name>
    <dbReference type="NCBI Taxonomy" id="442562"/>
    <lineage>
        <taxon>Bacteria</taxon>
        <taxon>Pseudomonadati</taxon>
        <taxon>Pseudomonadota</taxon>
        <taxon>Alphaproteobacteria</taxon>
        <taxon>Rhodobacterales</taxon>
        <taxon>Roseobacteraceae</taxon>
        <taxon>Rubellimicrobium</taxon>
    </lineage>
</organism>
<gene>
    <name evidence="13" type="primary">atpF</name>
    <name evidence="16" type="ORF">Rumeso_00432</name>
</gene>
<comment type="function">
    <text evidence="10 13">F(1)F(0) ATP synthase produces ATP from ADP in the presence of a proton or sodium gradient. F-type ATPases consist of two structural domains, F(1) containing the extramembraneous catalytic core and F(0) containing the membrane proton channel, linked together by a central stalk and a peripheral stalk. During catalysis, ATP synthesis in the catalytic domain of F(1) is coupled via a rotary mechanism of the central stalk subunits to proton translocation.</text>
</comment>
<comment type="subcellular location">
    <subcellularLocation>
        <location evidence="13">Cell membrane</location>
        <topology evidence="13">Single-pass membrane protein</topology>
    </subcellularLocation>
    <subcellularLocation>
        <location evidence="12">Endomembrane system</location>
        <topology evidence="12">Single-pass membrane protein</topology>
    </subcellularLocation>
</comment>
<dbReference type="EMBL" id="AOSK01000019">
    <property type="protein sequence ID" value="EYD77971.1"/>
    <property type="molecule type" value="Genomic_DNA"/>
</dbReference>
<dbReference type="STRING" id="442562.Rumeso_00432"/>
<evidence type="ECO:0000256" key="9">
    <source>
        <dbReference type="ARBA" id="ARBA00023310"/>
    </source>
</evidence>